<dbReference type="EMBL" id="WDWU01000012">
    <property type="protein sequence ID" value="KAB7056557.1"/>
    <property type="molecule type" value="Genomic_DNA"/>
</dbReference>
<dbReference type="EMBL" id="WDWL01000011">
    <property type="protein sequence ID" value="KAB7071917.1"/>
    <property type="molecule type" value="Genomic_DNA"/>
</dbReference>
<sequence length="138" mass="15554">MMSVISPDIEQWLCDYLRDRVYDVEGLQFDNRKPEAYRGDYPLVTIRDDSGSGDGLAQFDRSIGVNIYGWTRAHDKPCKDLARRIQALLMDDAIASAENSPVIAVDHSQCNGPYVVPENEPTAHYYLIIAYSVIGEIQ</sequence>
<evidence type="ECO:0000313" key="4">
    <source>
        <dbReference type="Proteomes" id="UP000467387"/>
    </source>
</evidence>
<comment type="caution">
    <text evidence="2">The sequence shown here is derived from an EMBL/GenBank/DDBJ whole genome shotgun (WGS) entry which is preliminary data.</text>
</comment>
<dbReference type="Proteomes" id="UP000432196">
    <property type="component" value="Unassembled WGS sequence"/>
</dbReference>
<organism evidence="2 3">
    <name type="scientific">Bifidobacterium longum</name>
    <dbReference type="NCBI Taxonomy" id="216816"/>
    <lineage>
        <taxon>Bacteria</taxon>
        <taxon>Bacillati</taxon>
        <taxon>Actinomycetota</taxon>
        <taxon>Actinomycetes</taxon>
        <taxon>Bifidobacteriales</taxon>
        <taxon>Bifidobacteriaceae</taxon>
        <taxon>Bifidobacterium</taxon>
    </lineage>
</organism>
<reference evidence="3 4" key="1">
    <citation type="journal article" date="2019" name="Nat. Med.">
        <title>A library of human gut bacterial isolates paired with longitudinal multiomics data enables mechanistic microbiome research.</title>
        <authorList>
            <person name="Poyet M."/>
            <person name="Groussin M."/>
            <person name="Gibbons S.M."/>
            <person name="Avila-Pacheco J."/>
            <person name="Jiang X."/>
            <person name="Kearney S.M."/>
            <person name="Perrotta A.R."/>
            <person name="Berdy B."/>
            <person name="Zhao S."/>
            <person name="Lieberman T.D."/>
            <person name="Swanson P.K."/>
            <person name="Smith M."/>
            <person name="Roesemann S."/>
            <person name="Alexander J.E."/>
            <person name="Rich S.A."/>
            <person name="Livny J."/>
            <person name="Vlamakis H."/>
            <person name="Clish C."/>
            <person name="Bullock K."/>
            <person name="Deik A."/>
            <person name="Scott J."/>
            <person name="Pierce K.A."/>
            <person name="Xavier R.J."/>
            <person name="Alm E.J."/>
        </authorList>
    </citation>
    <scope>NUCLEOTIDE SEQUENCE [LARGE SCALE GENOMIC DNA]</scope>
    <source>
        <strain evidence="2 3">BIOML-A201</strain>
        <strain evidence="1 4">BIOML-A210</strain>
    </source>
</reference>
<proteinExistence type="predicted"/>
<accession>A0A6G0GWS2</accession>
<dbReference type="AlphaFoldDB" id="A0A6G0GWS2"/>
<gene>
    <name evidence="2" type="ORF">GBI83_08665</name>
    <name evidence="1" type="ORF">GBI87_08765</name>
</gene>
<name>A0A6G0GWS2_BIFLN</name>
<evidence type="ECO:0000313" key="2">
    <source>
        <dbReference type="EMBL" id="KAB7071917.1"/>
    </source>
</evidence>
<evidence type="ECO:0000313" key="1">
    <source>
        <dbReference type="EMBL" id="KAB7056557.1"/>
    </source>
</evidence>
<evidence type="ECO:0000313" key="3">
    <source>
        <dbReference type="Proteomes" id="UP000432196"/>
    </source>
</evidence>
<dbReference type="Proteomes" id="UP000467387">
    <property type="component" value="Unassembled WGS sequence"/>
</dbReference>
<protein>
    <submittedName>
        <fullName evidence="2">Uncharacterized protein</fullName>
    </submittedName>
</protein>